<dbReference type="InParanoid" id="A0A448YG43"/>
<dbReference type="OrthoDB" id="4097087at2759"/>
<dbReference type="Proteomes" id="UP000290900">
    <property type="component" value="Unassembled WGS sequence"/>
</dbReference>
<dbReference type="EMBL" id="CAACVR010000001">
    <property type="protein sequence ID" value="VEU19848.1"/>
    <property type="molecule type" value="Genomic_DNA"/>
</dbReference>
<feature type="compositionally biased region" description="Polar residues" evidence="1">
    <location>
        <begin position="238"/>
        <end position="247"/>
    </location>
</feature>
<gene>
    <name evidence="2" type="ORF">BRENAR_LOCUS584</name>
</gene>
<feature type="compositionally biased region" description="Low complexity" evidence="1">
    <location>
        <begin position="214"/>
        <end position="228"/>
    </location>
</feature>
<keyword evidence="3" id="KW-1185">Reference proteome</keyword>
<feature type="compositionally biased region" description="Polar residues" evidence="1">
    <location>
        <begin position="105"/>
        <end position="116"/>
    </location>
</feature>
<proteinExistence type="predicted"/>
<organism evidence="2 3">
    <name type="scientific">Brettanomyces naardenensis</name>
    <name type="common">Yeast</name>
    <dbReference type="NCBI Taxonomy" id="13370"/>
    <lineage>
        <taxon>Eukaryota</taxon>
        <taxon>Fungi</taxon>
        <taxon>Dikarya</taxon>
        <taxon>Ascomycota</taxon>
        <taxon>Saccharomycotina</taxon>
        <taxon>Pichiomycetes</taxon>
        <taxon>Pichiales</taxon>
        <taxon>Pichiaceae</taxon>
        <taxon>Brettanomyces</taxon>
    </lineage>
</organism>
<evidence type="ECO:0000313" key="2">
    <source>
        <dbReference type="EMBL" id="VEU19848.1"/>
    </source>
</evidence>
<feature type="region of interest" description="Disordered" evidence="1">
    <location>
        <begin position="102"/>
        <end position="149"/>
    </location>
</feature>
<name>A0A448YG43_BRENA</name>
<sequence length="405" mass="44557">MLAPQLAHRKRGQSEVFARTSSIAGTVYNSSAVYKRLKPSTCSTSTASELGNTGLRPQGRPFSSNITGRFLLHDDMISLLRYMNKKNTQRLACYDFRKADDDGTKNSTPGTGSVASTVGEDTVQSTRSSPGMCSGRTGSASSPRTHRKSAPCKFEDISLDVFVSDDPVLALDSFFSAKHCAIKLLDDSGPVKSPSQHTITHNPPVQTQSLMSNSSTGTSSPSPSSPGSVKIESPDVSGMQTPSTNPGKRSPHALNFILNNSVTTVSSPKKADDHQNEANVNFHKYIVDAFGIKEYQFIKAIRDSNGHILKLESIRPPRNSDHEIEYSAEWVKKAICYPRYKGGMKIHLVRDDQSFILYNDLKMMLWDIKQEDSIVKDAIPLQHIEVDHTVRDSLFGGRMVYVKIA</sequence>
<feature type="compositionally biased region" description="Polar residues" evidence="1">
    <location>
        <begin position="193"/>
        <end position="213"/>
    </location>
</feature>
<accession>A0A448YG43</accession>
<reference evidence="2 3" key="1">
    <citation type="submission" date="2018-12" db="EMBL/GenBank/DDBJ databases">
        <authorList>
            <person name="Tiukova I."/>
            <person name="Dainat J."/>
        </authorList>
    </citation>
    <scope>NUCLEOTIDE SEQUENCE [LARGE SCALE GENOMIC DNA]</scope>
</reference>
<feature type="compositionally biased region" description="Polar residues" evidence="1">
    <location>
        <begin position="122"/>
        <end position="143"/>
    </location>
</feature>
<dbReference type="STRING" id="13370.A0A448YG43"/>
<protein>
    <submittedName>
        <fullName evidence="2">DEKNAAC100072</fullName>
    </submittedName>
</protein>
<dbReference type="AlphaFoldDB" id="A0A448YG43"/>
<evidence type="ECO:0000256" key="1">
    <source>
        <dbReference type="SAM" id="MobiDB-lite"/>
    </source>
</evidence>
<feature type="region of interest" description="Disordered" evidence="1">
    <location>
        <begin position="189"/>
        <end position="253"/>
    </location>
</feature>
<evidence type="ECO:0000313" key="3">
    <source>
        <dbReference type="Proteomes" id="UP000290900"/>
    </source>
</evidence>